<keyword evidence="2" id="KW-1185">Reference proteome</keyword>
<organism evidence="1 2">
    <name type="scientific">Kroppenstedtia sanguinis</name>
    <dbReference type="NCBI Taxonomy" id="1380684"/>
    <lineage>
        <taxon>Bacteria</taxon>
        <taxon>Bacillati</taxon>
        <taxon>Bacillota</taxon>
        <taxon>Bacilli</taxon>
        <taxon>Bacillales</taxon>
        <taxon>Thermoactinomycetaceae</taxon>
        <taxon>Kroppenstedtia</taxon>
    </lineage>
</organism>
<accession>A0ABW4CAP9</accession>
<protein>
    <submittedName>
        <fullName evidence="1">Uncharacterized protein</fullName>
    </submittedName>
</protein>
<proteinExistence type="predicted"/>
<sequence length="50" mass="5400">MSFWLETAIALPLALWLLFFIFLSLGTICPPLGAGLRNSAVEGDSFSPIC</sequence>
<evidence type="ECO:0000313" key="1">
    <source>
        <dbReference type="EMBL" id="MFD1427191.1"/>
    </source>
</evidence>
<comment type="caution">
    <text evidence="1">The sequence shown here is derived from an EMBL/GenBank/DDBJ whole genome shotgun (WGS) entry which is preliminary data.</text>
</comment>
<gene>
    <name evidence="1" type="ORF">ACFQ4Y_09670</name>
</gene>
<dbReference type="EMBL" id="JBHTNU010000008">
    <property type="protein sequence ID" value="MFD1427191.1"/>
    <property type="molecule type" value="Genomic_DNA"/>
</dbReference>
<dbReference type="Proteomes" id="UP001597282">
    <property type="component" value="Unassembled WGS sequence"/>
</dbReference>
<dbReference type="RefSeq" id="WP_380164990.1">
    <property type="nucleotide sequence ID" value="NZ_JBHTNU010000008.1"/>
</dbReference>
<evidence type="ECO:0000313" key="2">
    <source>
        <dbReference type="Proteomes" id="UP001597282"/>
    </source>
</evidence>
<name>A0ABW4CAP9_9BACL</name>
<reference evidence="2" key="1">
    <citation type="journal article" date="2019" name="Int. J. Syst. Evol. Microbiol.">
        <title>The Global Catalogue of Microorganisms (GCM) 10K type strain sequencing project: providing services to taxonomists for standard genome sequencing and annotation.</title>
        <authorList>
            <consortium name="The Broad Institute Genomics Platform"/>
            <consortium name="The Broad Institute Genome Sequencing Center for Infectious Disease"/>
            <person name="Wu L."/>
            <person name="Ma J."/>
        </authorList>
    </citation>
    <scope>NUCLEOTIDE SEQUENCE [LARGE SCALE GENOMIC DNA]</scope>
    <source>
        <strain evidence="2">S1</strain>
    </source>
</reference>